<accession>F4N0U7</accession>
<reference evidence="1" key="1">
    <citation type="journal article" date="2011" name="BMC Genomics">
        <title>Shotgun sequencing of Yersinia enterocolitica strain W22703 (biotype 2, serotype O:9): genomic evidence for oscillation between invertebrates and mammals.</title>
        <authorList>
            <person name="Fuchs T.M."/>
            <person name="Brandt K."/>
            <person name="Starke M."/>
            <person name="Rattei T."/>
        </authorList>
    </citation>
    <scope>NUCLEOTIDE SEQUENCE</scope>
</reference>
<evidence type="ECO:0000313" key="1">
    <source>
        <dbReference type="EMBL" id="CBX71705.1"/>
    </source>
</evidence>
<gene>
    <name evidence="1" type="ORF">YEW_AD00810</name>
</gene>
<dbReference type="AlphaFoldDB" id="F4N0U7"/>
<sequence>MSEAESSIKKIFNDSHADHSFDEWNTDVSTLSAKRIISQVANASKVRVRGLIQELWNY</sequence>
<name>F4N0U7_YEREN</name>
<proteinExistence type="predicted"/>
<protein>
    <submittedName>
        <fullName evidence="1">Uncharacterized protein</fullName>
    </submittedName>
</protein>
<dbReference type="EMBL" id="FR718634">
    <property type="protein sequence ID" value="CBX71705.1"/>
    <property type="molecule type" value="Genomic_DNA"/>
</dbReference>
<organism evidence="1">
    <name type="scientific">Yersinia enterocolitica W22703</name>
    <dbReference type="NCBI Taxonomy" id="913028"/>
    <lineage>
        <taxon>Bacteria</taxon>
        <taxon>Pseudomonadati</taxon>
        <taxon>Pseudomonadota</taxon>
        <taxon>Gammaproteobacteria</taxon>
        <taxon>Enterobacterales</taxon>
        <taxon>Yersiniaceae</taxon>
        <taxon>Yersinia</taxon>
    </lineage>
</organism>